<comment type="caution">
    <text evidence="4">The sequence shown here is derived from an EMBL/GenBank/DDBJ whole genome shotgun (WGS) entry which is preliminary data.</text>
</comment>
<dbReference type="PROSITE" id="PS50082">
    <property type="entry name" value="WD_REPEATS_2"/>
    <property type="match status" value="1"/>
</dbReference>
<evidence type="ECO:0000259" key="3">
    <source>
        <dbReference type="PROSITE" id="PS50837"/>
    </source>
</evidence>
<evidence type="ECO:0000313" key="4">
    <source>
        <dbReference type="EMBL" id="KAK8152560.1"/>
    </source>
</evidence>
<reference evidence="4 5" key="1">
    <citation type="journal article" date="2022" name="G3 (Bethesda)">
        <title>Enemy or ally: a genomic approach to elucidate the lifestyle of Phyllosticta citrichinaensis.</title>
        <authorList>
            <person name="Buijs V.A."/>
            <person name="Groenewald J.Z."/>
            <person name="Haridas S."/>
            <person name="LaButti K.M."/>
            <person name="Lipzen A."/>
            <person name="Martin F.M."/>
            <person name="Barry K."/>
            <person name="Grigoriev I.V."/>
            <person name="Crous P.W."/>
            <person name="Seidl M.F."/>
        </authorList>
    </citation>
    <scope>NUCLEOTIDE SEQUENCE [LARGE SCALE GENOMIC DNA]</scope>
    <source>
        <strain evidence="4 5">CBS 129764</strain>
    </source>
</reference>
<dbReference type="Proteomes" id="UP001456524">
    <property type="component" value="Unassembled WGS sequence"/>
</dbReference>
<dbReference type="Gene3D" id="2.130.10.10">
    <property type="entry name" value="YVTN repeat-like/Quinoprotein amine dehydrogenase"/>
    <property type="match status" value="1"/>
</dbReference>
<evidence type="ECO:0000256" key="1">
    <source>
        <dbReference type="ARBA" id="ARBA00022737"/>
    </source>
</evidence>
<keyword evidence="1" id="KW-0677">Repeat</keyword>
<proteinExistence type="predicted"/>
<accession>A0ABR1XFJ0</accession>
<dbReference type="Pfam" id="PF24883">
    <property type="entry name" value="NPHP3_N"/>
    <property type="match status" value="1"/>
</dbReference>
<dbReference type="PANTHER" id="PTHR10039:SF14">
    <property type="entry name" value="NACHT DOMAIN-CONTAINING PROTEIN"/>
    <property type="match status" value="1"/>
</dbReference>
<protein>
    <recommendedName>
        <fullName evidence="3">NACHT domain-containing protein</fullName>
    </recommendedName>
</protein>
<keyword evidence="5" id="KW-1185">Reference proteome</keyword>
<sequence length="926" mass="104090">MKAYSGRGKWLVSYYESKPQYLGPIPSCPVVSKWSATLDGGENIPIDGSHREIHKFESRDDPVYKKLMEKLLALAKGFPNPTREQKGAIPSVASLADRECEQSFLAKLQDAGGAACRQGEEDTVCVKGTREKLPREILDWVESTKPNDRVFWLEGKAGTGKSTIARTVADSAKSRLTVGRFLFQRGKGDLSRAKYFVTTNARQLAGQHNLQSVIADAQTHLSPLAKPGMPRILLVIDALDECEPNGFEKAALLSLLSSEANFEDLDMKVFITARPEESFPATVTRRIVLQDMNRLTVANDIHTFLESRFGHLRGQKNHRWLTSDELDTIVHFSTPLFIAAETTFRFITLDKHNPRRRFDILCGTDNGSKAQPALDRRYLAILRCAIEDESPDVMQLNLKRFRSIIGAVMTLKDRLTSGELSALLSQDSSEVESFLGEFQAVLIVPKPPKPVSTTSEPSVYGRELSRFGPTDLWINERKAHASLLHSCLGAMEKHLKEDICNLQAPGGAALDVSNDHLEEYIPANVRYACRFWIVHSLNCKPGREGDQRVLEFLQQHLLHWIEVISCLRNMTDAVRLIDNLKEDLKTRKCPSATNASPTSEPFEFTVESQRFMRFNRQVIEEAPLQLYSSARLFCPKESAILENFKTPKRITNQPRVADEWDATIQILEGHRGFIADIKFSCRGTIVSKSHGGDVMIWDAETGALQQRLQGYRGDAKIAVSKGDLLAYSTGENQLGIWNIRKVKQHGSLPGRLPAFSSDGGILASVSVDNAIQLQGADDKTWARRIHFECLDRSVEEPIQDTLFDPHGHYLQLPHYGVNGLQNESWNVKDKHLFGAIDNKWENGFSSTKFLKVLSNIDYNVGEDLEKPAKKFSLAEQQERRSLVRQGLAKTVGHTKQQAMEYLVPQLEHLSSLEEFRKRAQDKKESS</sequence>
<dbReference type="InterPro" id="IPR027417">
    <property type="entry name" value="P-loop_NTPase"/>
</dbReference>
<keyword evidence="2" id="KW-0853">WD repeat</keyword>
<dbReference type="InterPro" id="IPR056884">
    <property type="entry name" value="NPHP3-like_N"/>
</dbReference>
<evidence type="ECO:0000256" key="2">
    <source>
        <dbReference type="PROSITE-ProRule" id="PRU00221"/>
    </source>
</evidence>
<name>A0ABR1XFJ0_9PEZI</name>
<dbReference type="PANTHER" id="PTHR10039">
    <property type="entry name" value="AMELOGENIN"/>
    <property type="match status" value="1"/>
</dbReference>
<dbReference type="InterPro" id="IPR001680">
    <property type="entry name" value="WD40_rpt"/>
</dbReference>
<feature type="repeat" description="WD" evidence="2">
    <location>
        <begin position="667"/>
        <end position="707"/>
    </location>
</feature>
<organism evidence="4 5">
    <name type="scientific">Phyllosticta citrichinensis</name>
    <dbReference type="NCBI Taxonomy" id="1130410"/>
    <lineage>
        <taxon>Eukaryota</taxon>
        <taxon>Fungi</taxon>
        <taxon>Dikarya</taxon>
        <taxon>Ascomycota</taxon>
        <taxon>Pezizomycotina</taxon>
        <taxon>Dothideomycetes</taxon>
        <taxon>Dothideomycetes incertae sedis</taxon>
        <taxon>Botryosphaeriales</taxon>
        <taxon>Phyllostictaceae</taxon>
        <taxon>Phyllosticta</taxon>
    </lineage>
</organism>
<dbReference type="SUPFAM" id="SSF117289">
    <property type="entry name" value="Nucleoporin domain"/>
    <property type="match status" value="1"/>
</dbReference>
<dbReference type="InterPro" id="IPR007111">
    <property type="entry name" value="NACHT_NTPase"/>
</dbReference>
<dbReference type="Gene3D" id="3.40.50.300">
    <property type="entry name" value="P-loop containing nucleotide triphosphate hydrolases"/>
    <property type="match status" value="1"/>
</dbReference>
<dbReference type="SUPFAM" id="SSF52540">
    <property type="entry name" value="P-loop containing nucleoside triphosphate hydrolases"/>
    <property type="match status" value="1"/>
</dbReference>
<dbReference type="EMBL" id="JBBWUH010000014">
    <property type="protein sequence ID" value="KAK8152560.1"/>
    <property type="molecule type" value="Genomic_DNA"/>
</dbReference>
<gene>
    <name evidence="4" type="ORF">IWX90DRAFT_495886</name>
</gene>
<dbReference type="InterPro" id="IPR015943">
    <property type="entry name" value="WD40/YVTN_repeat-like_dom_sf"/>
</dbReference>
<evidence type="ECO:0000313" key="5">
    <source>
        <dbReference type="Proteomes" id="UP001456524"/>
    </source>
</evidence>
<feature type="domain" description="NACHT" evidence="3">
    <location>
        <begin position="149"/>
        <end position="275"/>
    </location>
</feature>
<dbReference type="PROSITE" id="PS50837">
    <property type="entry name" value="NACHT"/>
    <property type="match status" value="1"/>
</dbReference>